<gene>
    <name evidence="1" type="ORF">A6122_1034</name>
</gene>
<dbReference type="InterPro" id="IPR016032">
    <property type="entry name" value="Sig_transdc_resp-reg_C-effctor"/>
</dbReference>
<dbReference type="Gene3D" id="1.10.10.10">
    <property type="entry name" value="Winged helix-like DNA-binding domain superfamily/Winged helix DNA-binding domain"/>
    <property type="match status" value="1"/>
</dbReference>
<dbReference type="PATRIC" id="fig|33888.3.peg.1140"/>
<proteinExistence type="predicted"/>
<dbReference type="AlphaFoldDB" id="A0A160KRU5"/>
<dbReference type="RefSeq" id="WP_068252445.1">
    <property type="nucleotide sequence ID" value="NZ_CP015515.1"/>
</dbReference>
<organism evidence="1 2">
    <name type="scientific">Rathayibacter tritici</name>
    <dbReference type="NCBI Taxonomy" id="33888"/>
    <lineage>
        <taxon>Bacteria</taxon>
        <taxon>Bacillati</taxon>
        <taxon>Actinomycetota</taxon>
        <taxon>Actinomycetes</taxon>
        <taxon>Micrococcales</taxon>
        <taxon>Microbacteriaceae</taxon>
        <taxon>Rathayibacter</taxon>
    </lineage>
</organism>
<sequence>MFVITADQRDSRHDDDRVEQAIVSLLERGGDSFVLPPERTAGDEFQFVLDRADVVVALVLDLHRSGHWSIGLGIGPVTRPLPATTRAARGEAYFAARRAVEAAKGRPTRFSLDPDAPDGAAPASADVLALIDPLLLLRDARTEAGWQILDLLESGLSQKDAAEHLAVSPQAVSLRVRAASARVDAPARDALARLLTVVDRTLDPTDERTPR</sequence>
<keyword evidence="2" id="KW-1185">Reference proteome</keyword>
<dbReference type="GO" id="GO:0003677">
    <property type="term" value="F:DNA binding"/>
    <property type="evidence" value="ECO:0007669"/>
    <property type="project" value="InterPro"/>
</dbReference>
<dbReference type="Proteomes" id="UP000077071">
    <property type="component" value="Chromosome"/>
</dbReference>
<name>A0A160KRU5_9MICO</name>
<dbReference type="EMBL" id="CP015515">
    <property type="protein sequence ID" value="AND16183.1"/>
    <property type="molecule type" value="Genomic_DNA"/>
</dbReference>
<dbReference type="KEGG" id="rtn:A6122_1034"/>
<accession>A0A160KRU5</accession>
<dbReference type="STRING" id="33888.A6122_1034"/>
<dbReference type="InterPro" id="IPR036388">
    <property type="entry name" value="WH-like_DNA-bd_sf"/>
</dbReference>
<evidence type="ECO:0000313" key="1">
    <source>
        <dbReference type="EMBL" id="AND16183.1"/>
    </source>
</evidence>
<dbReference type="OrthoDB" id="5184241at2"/>
<protein>
    <recommendedName>
        <fullName evidence="3">DNA-binding protein</fullName>
    </recommendedName>
</protein>
<reference evidence="1 2" key="1">
    <citation type="submission" date="2016-05" db="EMBL/GenBank/DDBJ databases">
        <title>Complete genome sequence of Rathayibacter tritici NCPPB 1953.</title>
        <authorList>
            <person name="Park J."/>
            <person name="Lee H.-H."/>
            <person name="Lee S.-W."/>
            <person name="Seo Y.-S."/>
        </authorList>
    </citation>
    <scope>NUCLEOTIDE SEQUENCE [LARGE SCALE GENOMIC DNA]</scope>
    <source>
        <strain evidence="1 2">NCPPB 1953</strain>
    </source>
</reference>
<dbReference type="GO" id="GO:0006355">
    <property type="term" value="P:regulation of DNA-templated transcription"/>
    <property type="evidence" value="ECO:0007669"/>
    <property type="project" value="InterPro"/>
</dbReference>
<evidence type="ECO:0008006" key="3">
    <source>
        <dbReference type="Google" id="ProtNLM"/>
    </source>
</evidence>
<evidence type="ECO:0000313" key="2">
    <source>
        <dbReference type="Proteomes" id="UP000077071"/>
    </source>
</evidence>
<dbReference type="SUPFAM" id="SSF46894">
    <property type="entry name" value="C-terminal effector domain of the bipartite response regulators"/>
    <property type="match status" value="1"/>
</dbReference>